<dbReference type="Gene3D" id="3.60.10.10">
    <property type="entry name" value="Endonuclease/exonuclease/phosphatase"/>
    <property type="match status" value="1"/>
</dbReference>
<dbReference type="STRING" id="43335.A0A4U5R5A5"/>
<dbReference type="SUPFAM" id="SSF56219">
    <property type="entry name" value="DNase I-like"/>
    <property type="match status" value="1"/>
</dbReference>
<dbReference type="PANTHER" id="PTHR33710">
    <property type="entry name" value="BNAC02G09200D PROTEIN"/>
    <property type="match status" value="1"/>
</dbReference>
<comment type="caution">
    <text evidence="2">The sequence shown here is derived from an EMBL/GenBank/DDBJ whole genome shotgun (WGS) entry which is preliminary data.</text>
</comment>
<sequence>MDVCGLLETKLHSSKVSSMHKFRMKHWKFLTNATAANNARILVFWNPSTVKVELLDCSAQGLHVIISSLVLQLSFTVTFVYGFNTIVARRSLWTDLRAWQPNCPWLVMGDFNSVLSQTDKHNGEPVSTYETSDFRECCTDLGLVDLNFTGCHFTWNNGRVWSKIDRVLVNSSWSSLQAPAHVHFGNPGAFTDHSPAIIRFDYQNRQGRRHFKFFNMWASHDNFLQIISDNWTSHIQGSPMFSLCKKLKFLKRPLKELNKLHFSHISERVARAEASLENHQIALHDDRDNLHLLEHDKQLRLTLMNLKSLEKMFFSQKLKCNFFKDSDRGTSFFHALMNQKNRRNYIPAIHCSDGTLTTSEAEMGEEFVRFYQQLLGSCKETLPLDIDVIQSGPCLNERSHESLLAPIYEVGASRVCMVHASGIFLVQALSATVCNVNAWLMLSASRETFDDGALLLLPHAGVTHSCPLLAGSAFLAVMMKGLSFIRSLIVASIIPISDGSWLAELHGWSLHVLLGFFVGLFS</sequence>
<evidence type="ECO:0000259" key="1">
    <source>
        <dbReference type="Pfam" id="PF03372"/>
    </source>
</evidence>
<dbReference type="InterPro" id="IPR005135">
    <property type="entry name" value="Endo/exonuclease/phosphatase"/>
</dbReference>
<dbReference type="PANTHER" id="PTHR33710:SF64">
    <property type="entry name" value="ENDONUCLEASE_EXONUCLEASE_PHOSPHATASE DOMAIN-CONTAINING PROTEIN"/>
    <property type="match status" value="1"/>
</dbReference>
<accession>A0A4U5R5A5</accession>
<feature type="domain" description="Endonuclease/exonuclease/phosphatase" evidence="1">
    <location>
        <begin position="101"/>
        <end position="193"/>
    </location>
</feature>
<gene>
    <name evidence="2" type="ORF">D5086_0000013110</name>
</gene>
<dbReference type="Pfam" id="PF03372">
    <property type="entry name" value="Exo_endo_phos"/>
    <property type="match status" value="1"/>
</dbReference>
<organism evidence="2">
    <name type="scientific">Populus alba</name>
    <name type="common">White poplar</name>
    <dbReference type="NCBI Taxonomy" id="43335"/>
    <lineage>
        <taxon>Eukaryota</taxon>
        <taxon>Viridiplantae</taxon>
        <taxon>Streptophyta</taxon>
        <taxon>Embryophyta</taxon>
        <taxon>Tracheophyta</taxon>
        <taxon>Spermatophyta</taxon>
        <taxon>Magnoliopsida</taxon>
        <taxon>eudicotyledons</taxon>
        <taxon>Gunneridae</taxon>
        <taxon>Pentapetalae</taxon>
        <taxon>rosids</taxon>
        <taxon>fabids</taxon>
        <taxon>Malpighiales</taxon>
        <taxon>Salicaceae</taxon>
        <taxon>Saliceae</taxon>
        <taxon>Populus</taxon>
    </lineage>
</organism>
<dbReference type="AlphaFoldDB" id="A0A4U5R5A5"/>
<reference evidence="2" key="1">
    <citation type="submission" date="2018-10" db="EMBL/GenBank/DDBJ databases">
        <title>Population genomic analysis revealed the cold adaptation of white poplar.</title>
        <authorList>
            <person name="Liu Y.-J."/>
        </authorList>
    </citation>
    <scope>NUCLEOTIDE SEQUENCE [LARGE SCALE GENOMIC DNA]</scope>
    <source>
        <strain evidence="2">PAL-ZL1</strain>
    </source>
</reference>
<protein>
    <recommendedName>
        <fullName evidence="1">Endonuclease/exonuclease/phosphatase domain-containing protein</fullName>
    </recommendedName>
</protein>
<dbReference type="InterPro" id="IPR036691">
    <property type="entry name" value="Endo/exonu/phosph_ase_sf"/>
</dbReference>
<evidence type="ECO:0000313" key="2">
    <source>
        <dbReference type="EMBL" id="TKS17487.1"/>
    </source>
</evidence>
<name>A0A4U5R5A5_POPAL</name>
<proteinExistence type="predicted"/>
<dbReference type="EMBL" id="RCHU01000027">
    <property type="protein sequence ID" value="TKS17487.1"/>
    <property type="molecule type" value="Genomic_DNA"/>
</dbReference>
<dbReference type="GO" id="GO:0003824">
    <property type="term" value="F:catalytic activity"/>
    <property type="evidence" value="ECO:0007669"/>
    <property type="project" value="InterPro"/>
</dbReference>